<comment type="similarity">
    <text evidence="2 7">Belongs to the DedA family.</text>
</comment>
<dbReference type="OrthoDB" id="9801622at2"/>
<comment type="subcellular location">
    <subcellularLocation>
        <location evidence="1 7">Cell membrane</location>
        <topology evidence="1 7">Multi-pass membrane protein</topology>
    </subcellularLocation>
</comment>
<evidence type="ECO:0000313" key="9">
    <source>
        <dbReference type="EMBL" id="PUB16198.1"/>
    </source>
</evidence>
<dbReference type="PANTHER" id="PTHR30353:SF15">
    <property type="entry name" value="INNER MEMBRANE PROTEIN YABI"/>
    <property type="match status" value="1"/>
</dbReference>
<evidence type="ECO:0000256" key="5">
    <source>
        <dbReference type="ARBA" id="ARBA00022989"/>
    </source>
</evidence>
<proteinExistence type="inferred from homology"/>
<keyword evidence="6 7" id="KW-0472">Membrane</keyword>
<dbReference type="InterPro" id="IPR032818">
    <property type="entry name" value="DedA-like"/>
</dbReference>
<feature type="transmembrane region" description="Helical" evidence="7">
    <location>
        <begin position="143"/>
        <end position="164"/>
    </location>
</feature>
<dbReference type="Proteomes" id="UP000244523">
    <property type="component" value="Unassembled WGS sequence"/>
</dbReference>
<evidence type="ECO:0000256" key="6">
    <source>
        <dbReference type="ARBA" id="ARBA00023136"/>
    </source>
</evidence>
<dbReference type="InterPro" id="IPR032816">
    <property type="entry name" value="VTT_dom"/>
</dbReference>
<keyword evidence="4 7" id="KW-0812">Transmembrane</keyword>
<feature type="domain" description="VTT" evidence="8">
    <location>
        <begin position="40"/>
        <end position="162"/>
    </location>
</feature>
<dbReference type="Pfam" id="PF09335">
    <property type="entry name" value="VTT_dom"/>
    <property type="match status" value="1"/>
</dbReference>
<keyword evidence="5 7" id="KW-1133">Transmembrane helix</keyword>
<evidence type="ECO:0000256" key="2">
    <source>
        <dbReference type="ARBA" id="ARBA00010792"/>
    </source>
</evidence>
<protein>
    <submittedName>
        <fullName evidence="9">Membrane-associated protein</fullName>
    </submittedName>
</protein>
<evidence type="ECO:0000313" key="10">
    <source>
        <dbReference type="Proteomes" id="UP000244523"/>
    </source>
</evidence>
<name>A0A2T6KJR0_9RHOB</name>
<feature type="transmembrane region" description="Helical" evidence="7">
    <location>
        <begin position="20"/>
        <end position="50"/>
    </location>
</feature>
<dbReference type="GO" id="GO:0005886">
    <property type="term" value="C:plasma membrane"/>
    <property type="evidence" value="ECO:0007669"/>
    <property type="project" value="UniProtKB-SubCell"/>
</dbReference>
<comment type="caution">
    <text evidence="7">Lacks conserved residue(s) required for the propagation of feature annotation.</text>
</comment>
<dbReference type="AlphaFoldDB" id="A0A2T6KJR0"/>
<comment type="caution">
    <text evidence="9">The sequence shown here is derived from an EMBL/GenBank/DDBJ whole genome shotgun (WGS) entry which is preliminary data.</text>
</comment>
<sequence>MHSTVNSLLPSLEAFGLWGYWVVGLLVFGEALVLTSVFAPGTAVVILAGALTAKGVYDFGDMVWFVAIGTILGSEASFRIGSGAENLFSASRRVLSASNLARGQRFLERFGGVTIVVAHFLGPLRPIMPVVAGMSGMDRHRFWLWNLIGGSTYAVSLLGVGYFFGTALGFATSP</sequence>
<accession>A0A2T6KJR0</accession>
<gene>
    <name evidence="9" type="ORF">C8N45_10351</name>
</gene>
<reference evidence="9 10" key="1">
    <citation type="submission" date="2018-04" db="EMBL/GenBank/DDBJ databases">
        <title>Genomic Encyclopedia of Archaeal and Bacterial Type Strains, Phase II (KMG-II): from individual species to whole genera.</title>
        <authorList>
            <person name="Goeker M."/>
        </authorList>
    </citation>
    <scope>NUCLEOTIDE SEQUENCE [LARGE SCALE GENOMIC DNA]</scope>
    <source>
        <strain evidence="9 10">DSM 29955</strain>
    </source>
</reference>
<keyword evidence="3 7" id="KW-1003">Cell membrane</keyword>
<dbReference type="EMBL" id="QBUD01000003">
    <property type="protein sequence ID" value="PUB16198.1"/>
    <property type="molecule type" value="Genomic_DNA"/>
</dbReference>
<evidence type="ECO:0000259" key="8">
    <source>
        <dbReference type="Pfam" id="PF09335"/>
    </source>
</evidence>
<organism evidence="9 10">
    <name type="scientific">Yoonia sediminilitoris</name>
    <dbReference type="NCBI Taxonomy" id="1286148"/>
    <lineage>
        <taxon>Bacteria</taxon>
        <taxon>Pseudomonadati</taxon>
        <taxon>Pseudomonadota</taxon>
        <taxon>Alphaproteobacteria</taxon>
        <taxon>Rhodobacterales</taxon>
        <taxon>Paracoccaceae</taxon>
        <taxon>Yoonia</taxon>
    </lineage>
</organism>
<evidence type="ECO:0000256" key="3">
    <source>
        <dbReference type="ARBA" id="ARBA00022475"/>
    </source>
</evidence>
<keyword evidence="10" id="KW-1185">Reference proteome</keyword>
<evidence type="ECO:0000256" key="7">
    <source>
        <dbReference type="RuleBase" id="RU367016"/>
    </source>
</evidence>
<dbReference type="PANTHER" id="PTHR30353">
    <property type="entry name" value="INNER MEMBRANE PROTEIN DEDA-RELATED"/>
    <property type="match status" value="1"/>
</dbReference>
<evidence type="ECO:0000256" key="4">
    <source>
        <dbReference type="ARBA" id="ARBA00022692"/>
    </source>
</evidence>
<evidence type="ECO:0000256" key="1">
    <source>
        <dbReference type="ARBA" id="ARBA00004651"/>
    </source>
</evidence>